<keyword evidence="9" id="KW-1185">Reference proteome</keyword>
<keyword evidence="4 5" id="KW-0274">FAD</keyword>
<evidence type="ECO:0000256" key="3">
    <source>
        <dbReference type="ARBA" id="ARBA00022630"/>
    </source>
</evidence>
<evidence type="ECO:0000256" key="5">
    <source>
        <dbReference type="RuleBase" id="RU362125"/>
    </source>
</evidence>
<dbReference type="AlphaFoldDB" id="A0A023DAD7"/>
<feature type="domain" description="Acyl-CoA dehydrogenase/oxidase C-terminal" evidence="6">
    <location>
        <begin position="298"/>
        <end position="423"/>
    </location>
</feature>
<comment type="cofactor">
    <cofactor evidence="1 5">
        <name>FAD</name>
        <dbReference type="ChEBI" id="CHEBI:57692"/>
    </cofactor>
</comment>
<dbReference type="InterPro" id="IPR009075">
    <property type="entry name" value="AcylCo_DH/oxidase_C"/>
</dbReference>
<dbReference type="InterPro" id="IPR009100">
    <property type="entry name" value="AcylCoA_DH/oxidase_NM_dom_sf"/>
</dbReference>
<dbReference type="GO" id="GO:0003995">
    <property type="term" value="F:acyl-CoA dehydrogenase activity"/>
    <property type="evidence" value="ECO:0007669"/>
    <property type="project" value="InterPro"/>
</dbReference>
<sequence>MNQPLSVKSLDDYAVGTPRPFSLWDASPRVKLGPLGTEPALSDIVGSLQTTMHAFAKKVMRPIGRHLDRLSAQEVVDKGSQLWEFRRAYAELGISVETLVTFPPEDMPAIFTILFEELGWGDAGLSISAGVDLLPHYMAAKFGNDFVAKTYPETLVGCWGITEPDHGSDSLDANGAIFHQGGNYGRPNCVARISDGKVTIRGQKSAWVSNGPIAELCILYCAAETGAGVDPRRGAVIVVPLDAPGVSKGKPLEKMGQRALPQGEIFFDDVELDIDHLLVAPEDYKKGVYAIHTEANALMGAAFTGVARAAYEHAFAYAHERKQGGVPIIRHQDVAKRLFHMARKVELSRAITRRIVTFNMTNEMPALQAAMFAKVTATQHAFEVASDAIQMFGGNGVALEYPVEKIFRDARSSLIEDGCNEILSIKGGALLADPDLLPPTI</sequence>
<reference evidence="9" key="1">
    <citation type="journal article" date="2014" name="FEMS Microbiol. Lett.">
        <title>Draft Genomic DNA Sequence of the Facultatively Methylotrophic Bacterium Acidomonas methanolica type strain MB58.</title>
        <authorList>
            <person name="Higashiura N."/>
            <person name="Hadano H."/>
            <person name="Hirakawa H."/>
            <person name="Matsutani M."/>
            <person name="Takabe S."/>
            <person name="Matsushita K."/>
            <person name="Azuma Y."/>
        </authorList>
    </citation>
    <scope>NUCLEOTIDE SEQUENCE [LARGE SCALE GENOMIC DNA]</scope>
    <source>
        <strain evidence="9">MB58</strain>
    </source>
</reference>
<dbReference type="PROSITE" id="PS00073">
    <property type="entry name" value="ACYL_COA_DH_2"/>
    <property type="match status" value="1"/>
</dbReference>
<name>A0A023DAD7_ACIMT</name>
<evidence type="ECO:0000259" key="7">
    <source>
        <dbReference type="Pfam" id="PF02770"/>
    </source>
</evidence>
<evidence type="ECO:0000256" key="1">
    <source>
        <dbReference type="ARBA" id="ARBA00001974"/>
    </source>
</evidence>
<accession>A0A023DAD7</accession>
<dbReference type="Gene3D" id="1.20.140.10">
    <property type="entry name" value="Butyryl-CoA Dehydrogenase, subunit A, domain 3"/>
    <property type="match status" value="1"/>
</dbReference>
<dbReference type="PANTHER" id="PTHR43884">
    <property type="entry name" value="ACYL-COA DEHYDROGENASE"/>
    <property type="match status" value="1"/>
</dbReference>
<dbReference type="EMBL" id="BAND01000297">
    <property type="protein sequence ID" value="GAJ30781.1"/>
    <property type="molecule type" value="Genomic_DNA"/>
</dbReference>
<feature type="domain" description="Acyl-CoA oxidase/dehydrogenase middle" evidence="7">
    <location>
        <begin position="158"/>
        <end position="270"/>
    </location>
</feature>
<dbReference type="InterPro" id="IPR036250">
    <property type="entry name" value="AcylCo_DH-like_C"/>
</dbReference>
<comment type="caution">
    <text evidence="8">The sequence shown here is derived from an EMBL/GenBank/DDBJ whole genome shotgun (WGS) entry which is preliminary data.</text>
</comment>
<dbReference type="SUPFAM" id="SSF56645">
    <property type="entry name" value="Acyl-CoA dehydrogenase NM domain-like"/>
    <property type="match status" value="1"/>
</dbReference>
<dbReference type="CDD" id="cd00567">
    <property type="entry name" value="ACAD"/>
    <property type="match status" value="1"/>
</dbReference>
<proteinExistence type="inferred from homology"/>
<dbReference type="Pfam" id="PF00441">
    <property type="entry name" value="Acyl-CoA_dh_1"/>
    <property type="match status" value="1"/>
</dbReference>
<comment type="similarity">
    <text evidence="2 5">Belongs to the acyl-CoA dehydrogenase family.</text>
</comment>
<evidence type="ECO:0000259" key="6">
    <source>
        <dbReference type="Pfam" id="PF00441"/>
    </source>
</evidence>
<dbReference type="SUPFAM" id="SSF47203">
    <property type="entry name" value="Acyl-CoA dehydrogenase C-terminal domain-like"/>
    <property type="match status" value="1"/>
</dbReference>
<protein>
    <submittedName>
        <fullName evidence="8">Acyl-CoA dehydrogenase</fullName>
    </submittedName>
</protein>
<dbReference type="InterPro" id="IPR006089">
    <property type="entry name" value="Acyl-CoA_DH_CS"/>
</dbReference>
<organism evidence="8 9">
    <name type="scientific">Acidomonas methanolica NBRC 104435</name>
    <dbReference type="NCBI Taxonomy" id="1231351"/>
    <lineage>
        <taxon>Bacteria</taxon>
        <taxon>Pseudomonadati</taxon>
        <taxon>Pseudomonadota</taxon>
        <taxon>Alphaproteobacteria</taxon>
        <taxon>Acetobacterales</taxon>
        <taxon>Acetobacteraceae</taxon>
        <taxon>Acidomonas</taxon>
    </lineage>
</organism>
<reference evidence="8 9" key="2">
    <citation type="journal article" date="2014" name="FEMS Microbiol. Lett.">
        <title>Draft genomic DNA sequence of the facultatively methylotrophic bacterium Acidomonas methanolica type strain MB58.</title>
        <authorList>
            <person name="Higashiura N."/>
            <person name="Hadano H."/>
            <person name="Hirakawa H."/>
            <person name="Matsutani M."/>
            <person name="Takabe S."/>
            <person name="Matsushita K."/>
            <person name="Azuma Y."/>
        </authorList>
    </citation>
    <scope>NUCLEOTIDE SEQUENCE [LARGE SCALE GENOMIC DNA]</scope>
    <source>
        <strain evidence="8 9">MB58</strain>
    </source>
</reference>
<dbReference type="RefSeq" id="WP_204366720.1">
    <property type="nucleotide sequence ID" value="NZ_BAND01000297.1"/>
</dbReference>
<gene>
    <name evidence="8" type="ORF">Amme_339_005</name>
</gene>
<keyword evidence="5" id="KW-0560">Oxidoreductase</keyword>
<evidence type="ECO:0000256" key="4">
    <source>
        <dbReference type="ARBA" id="ARBA00022827"/>
    </source>
</evidence>
<dbReference type="Proteomes" id="UP000019760">
    <property type="component" value="Unassembled WGS sequence"/>
</dbReference>
<dbReference type="InterPro" id="IPR006091">
    <property type="entry name" value="Acyl-CoA_Oxase/DH_mid-dom"/>
</dbReference>
<dbReference type="Pfam" id="PF02770">
    <property type="entry name" value="Acyl-CoA_dh_M"/>
    <property type="match status" value="1"/>
</dbReference>
<dbReference type="PANTHER" id="PTHR43884:SF12">
    <property type="entry name" value="ISOVALERYL-COA DEHYDROGENASE, MITOCHONDRIAL-RELATED"/>
    <property type="match status" value="1"/>
</dbReference>
<dbReference type="InterPro" id="IPR046373">
    <property type="entry name" value="Acyl-CoA_Oxase/DH_mid-dom_sf"/>
</dbReference>
<evidence type="ECO:0000256" key="2">
    <source>
        <dbReference type="ARBA" id="ARBA00009347"/>
    </source>
</evidence>
<keyword evidence="3 5" id="KW-0285">Flavoprotein</keyword>
<evidence type="ECO:0000313" key="8">
    <source>
        <dbReference type="EMBL" id="GAJ30781.1"/>
    </source>
</evidence>
<evidence type="ECO:0000313" key="9">
    <source>
        <dbReference type="Proteomes" id="UP000019760"/>
    </source>
</evidence>
<dbReference type="Gene3D" id="2.40.110.10">
    <property type="entry name" value="Butyryl-CoA Dehydrogenase, subunit A, domain 2"/>
    <property type="match status" value="1"/>
</dbReference>